<accession>A0A1C4VG96</accession>
<sequence length="149" mass="15290">MSRSRWWAAGAGLSVLLIGLGVFLVRVGLEDANQWASVFGLFLNIAGFGVAVLGAVQARRAATRASAPVGGGDDTTNRIHGGKFTGAVTQGRDIYASVDVPSPTLPEAGRAPETGSVSNHIEGGTFGGPVIQGRDVVLPPPADRRTDPS</sequence>
<evidence type="ECO:0000256" key="1">
    <source>
        <dbReference type="SAM" id="MobiDB-lite"/>
    </source>
</evidence>
<proteinExistence type="predicted"/>
<feature type="transmembrane region" description="Helical" evidence="2">
    <location>
        <begin position="35"/>
        <end position="56"/>
    </location>
</feature>
<dbReference type="EMBL" id="LT607409">
    <property type="protein sequence ID" value="SCE82980.1"/>
    <property type="molecule type" value="Genomic_DNA"/>
</dbReference>
<dbReference type="AlphaFoldDB" id="A0A1C4VG96"/>
<gene>
    <name evidence="3" type="ORF">GA0070612_1402</name>
</gene>
<organism evidence="3 4">
    <name type="scientific">Micromonospora chokoriensis</name>
    <dbReference type="NCBI Taxonomy" id="356851"/>
    <lineage>
        <taxon>Bacteria</taxon>
        <taxon>Bacillati</taxon>
        <taxon>Actinomycetota</taxon>
        <taxon>Actinomycetes</taxon>
        <taxon>Micromonosporales</taxon>
        <taxon>Micromonosporaceae</taxon>
        <taxon>Micromonospora</taxon>
    </lineage>
</organism>
<keyword evidence="2" id="KW-0472">Membrane</keyword>
<protein>
    <submittedName>
        <fullName evidence="3">Uncharacterized protein</fullName>
    </submittedName>
</protein>
<keyword evidence="2" id="KW-1133">Transmembrane helix</keyword>
<dbReference type="Proteomes" id="UP000198224">
    <property type="component" value="Chromosome I"/>
</dbReference>
<evidence type="ECO:0000313" key="4">
    <source>
        <dbReference type="Proteomes" id="UP000198224"/>
    </source>
</evidence>
<evidence type="ECO:0000313" key="3">
    <source>
        <dbReference type="EMBL" id="SCE82980.1"/>
    </source>
</evidence>
<reference evidence="4" key="1">
    <citation type="submission" date="2016-06" db="EMBL/GenBank/DDBJ databases">
        <authorList>
            <person name="Varghese N."/>
            <person name="Submissions Spin"/>
        </authorList>
    </citation>
    <scope>NUCLEOTIDE SEQUENCE [LARGE SCALE GENOMIC DNA]</scope>
    <source>
        <strain evidence="4">DSM 45160</strain>
    </source>
</reference>
<name>A0A1C4VG96_9ACTN</name>
<feature type="transmembrane region" description="Helical" evidence="2">
    <location>
        <begin position="7"/>
        <end position="29"/>
    </location>
</feature>
<feature type="region of interest" description="Disordered" evidence="1">
    <location>
        <begin position="99"/>
        <end position="149"/>
    </location>
</feature>
<keyword evidence="4" id="KW-1185">Reference proteome</keyword>
<keyword evidence="2" id="KW-0812">Transmembrane</keyword>
<feature type="region of interest" description="Disordered" evidence="1">
    <location>
        <begin position="63"/>
        <end position="84"/>
    </location>
</feature>
<evidence type="ECO:0000256" key="2">
    <source>
        <dbReference type="SAM" id="Phobius"/>
    </source>
</evidence>